<dbReference type="EMBL" id="CACRXK020018301">
    <property type="protein sequence ID" value="CAB4032311.1"/>
    <property type="molecule type" value="Genomic_DNA"/>
</dbReference>
<dbReference type="Proteomes" id="UP001152795">
    <property type="component" value="Unassembled WGS sequence"/>
</dbReference>
<sequence length="203" mass="23435">KVSNTYNLKDHKDNFSSNPTCRLINPTKSEIGKVSKCILDRINKDIINKTGVKQWKSTIDTLNWFNSINGKKHTQIFQPKKKKQYGMQSNLSYTTATSHGPKRILQTHSMLRWARLMAQKQIKIKKQICKVFKDNDLNKGTDKPKNVATNMLENYADNLNLSSRKRSCVYQYGLVLITTCEYINNINDCSNSTSNMYMTNEHC</sequence>
<accession>A0A6S7JN35</accession>
<keyword evidence="2" id="KW-1185">Reference proteome</keyword>
<evidence type="ECO:0000313" key="1">
    <source>
        <dbReference type="EMBL" id="CAB4032311.1"/>
    </source>
</evidence>
<feature type="non-terminal residue" evidence="1">
    <location>
        <position position="203"/>
    </location>
</feature>
<reference evidence="1" key="1">
    <citation type="submission" date="2020-04" db="EMBL/GenBank/DDBJ databases">
        <authorList>
            <person name="Alioto T."/>
            <person name="Alioto T."/>
            <person name="Gomez Garrido J."/>
        </authorList>
    </citation>
    <scope>NUCLEOTIDE SEQUENCE</scope>
    <source>
        <strain evidence="1">A484AB</strain>
    </source>
</reference>
<proteinExistence type="predicted"/>
<organism evidence="1 2">
    <name type="scientific">Paramuricea clavata</name>
    <name type="common">Red gorgonian</name>
    <name type="synonym">Violescent sea-whip</name>
    <dbReference type="NCBI Taxonomy" id="317549"/>
    <lineage>
        <taxon>Eukaryota</taxon>
        <taxon>Metazoa</taxon>
        <taxon>Cnidaria</taxon>
        <taxon>Anthozoa</taxon>
        <taxon>Octocorallia</taxon>
        <taxon>Malacalcyonacea</taxon>
        <taxon>Plexauridae</taxon>
        <taxon>Paramuricea</taxon>
    </lineage>
</organism>
<dbReference type="AlphaFoldDB" id="A0A6S7JN35"/>
<name>A0A6S7JN35_PARCT</name>
<comment type="caution">
    <text evidence="1">The sequence shown here is derived from an EMBL/GenBank/DDBJ whole genome shotgun (WGS) entry which is preliminary data.</text>
</comment>
<protein>
    <submittedName>
        <fullName evidence="1">Uncharacterized protein</fullName>
    </submittedName>
</protein>
<feature type="non-terminal residue" evidence="1">
    <location>
        <position position="1"/>
    </location>
</feature>
<gene>
    <name evidence="1" type="ORF">PACLA_8A029622</name>
</gene>
<evidence type="ECO:0000313" key="2">
    <source>
        <dbReference type="Proteomes" id="UP001152795"/>
    </source>
</evidence>